<evidence type="ECO:0000256" key="1">
    <source>
        <dbReference type="ARBA" id="ARBA00022630"/>
    </source>
</evidence>
<evidence type="ECO:0000256" key="3">
    <source>
        <dbReference type="ARBA" id="ARBA00022991"/>
    </source>
</evidence>
<dbReference type="InterPro" id="IPR000014">
    <property type="entry name" value="PAS"/>
</dbReference>
<dbReference type="PANTHER" id="PTHR47429:SF2">
    <property type="entry name" value="PROTEIN TWIN LOV 1"/>
    <property type="match status" value="1"/>
</dbReference>
<protein>
    <recommendedName>
        <fullName evidence="4">PAS domain-containing protein</fullName>
    </recommendedName>
</protein>
<evidence type="ECO:0000259" key="4">
    <source>
        <dbReference type="Pfam" id="PF13426"/>
    </source>
</evidence>
<dbReference type="GO" id="GO:0005634">
    <property type="term" value="C:nucleus"/>
    <property type="evidence" value="ECO:0007669"/>
    <property type="project" value="TreeGrafter"/>
</dbReference>
<keyword evidence="3" id="KW-0157">Chromophore</keyword>
<proteinExistence type="predicted"/>
<dbReference type="EMBL" id="HBGH01006159">
    <property type="protein sequence ID" value="CAD9231218.1"/>
    <property type="molecule type" value="Transcribed_RNA"/>
</dbReference>
<dbReference type="Gene3D" id="3.30.450.20">
    <property type="entry name" value="PAS domain"/>
    <property type="match status" value="1"/>
</dbReference>
<reference evidence="5" key="1">
    <citation type="submission" date="2021-01" db="EMBL/GenBank/DDBJ databases">
        <authorList>
            <person name="Corre E."/>
            <person name="Pelletier E."/>
            <person name="Niang G."/>
            <person name="Scheremetjew M."/>
            <person name="Finn R."/>
            <person name="Kale V."/>
            <person name="Holt S."/>
            <person name="Cochrane G."/>
            <person name="Meng A."/>
            <person name="Brown T."/>
            <person name="Cohen L."/>
        </authorList>
    </citation>
    <scope>NUCLEOTIDE SEQUENCE</scope>
    <source>
        <strain evidence="5">SAG 36.94</strain>
    </source>
</reference>
<name>A0A7S1XDT8_9RHOD</name>
<evidence type="ECO:0000313" key="5">
    <source>
        <dbReference type="EMBL" id="CAD9231218.1"/>
    </source>
</evidence>
<feature type="domain" description="PAS" evidence="4">
    <location>
        <begin position="34"/>
        <end position="117"/>
    </location>
</feature>
<organism evidence="5">
    <name type="scientific">Compsopogon caeruleus</name>
    <dbReference type="NCBI Taxonomy" id="31354"/>
    <lineage>
        <taxon>Eukaryota</taxon>
        <taxon>Rhodophyta</taxon>
        <taxon>Compsopogonophyceae</taxon>
        <taxon>Compsopogonales</taxon>
        <taxon>Compsopogonaceae</taxon>
        <taxon>Compsopogon</taxon>
    </lineage>
</organism>
<sequence>MDEEGGIFRLRCELHEDDRMFLGEIMARSKEDPFVVTDFLNENHTIVYASAAFREMTGFDAASMRNQSYIDLLRGPRTAESDIRKLRTALRKRKDCTLSMVSYGIDKTPFFNNFYVTILYAHPNLRHSGPMRVVRAFRGFRRERKEKKAMTGSPRDEWIPCYGLIFSCECQEANRDVIRNFGSSFRQSRASKHVPQANELLESWHEVSAKEQSSSMDGNLLILPVFQELEESLLRRSL</sequence>
<dbReference type="AlphaFoldDB" id="A0A7S1XDT8"/>
<keyword evidence="2" id="KW-0288">FMN</keyword>
<keyword evidence="1" id="KW-0285">Flavoprotein</keyword>
<dbReference type="Pfam" id="PF13426">
    <property type="entry name" value="PAS_9"/>
    <property type="match status" value="1"/>
</dbReference>
<accession>A0A7S1XDT8</accession>
<dbReference type="InterPro" id="IPR035965">
    <property type="entry name" value="PAS-like_dom_sf"/>
</dbReference>
<evidence type="ECO:0000256" key="2">
    <source>
        <dbReference type="ARBA" id="ARBA00022643"/>
    </source>
</evidence>
<dbReference type="PANTHER" id="PTHR47429">
    <property type="entry name" value="PROTEIN TWIN LOV 1"/>
    <property type="match status" value="1"/>
</dbReference>
<dbReference type="SUPFAM" id="SSF55785">
    <property type="entry name" value="PYP-like sensor domain (PAS domain)"/>
    <property type="match status" value="1"/>
</dbReference>
<gene>
    <name evidence="5" type="ORF">CCAE0312_LOCUS3274</name>
</gene>